<dbReference type="PROSITE" id="PS01124">
    <property type="entry name" value="HTH_ARAC_FAMILY_2"/>
    <property type="match status" value="1"/>
</dbReference>
<dbReference type="RefSeq" id="WP_079466710.1">
    <property type="nucleotide sequence ID" value="NZ_CP033934.1"/>
</dbReference>
<evidence type="ECO:0000256" key="3">
    <source>
        <dbReference type="ARBA" id="ARBA00023163"/>
    </source>
</evidence>
<dbReference type="Gene3D" id="1.10.10.60">
    <property type="entry name" value="Homeodomain-like"/>
    <property type="match status" value="2"/>
</dbReference>
<evidence type="ECO:0000256" key="1">
    <source>
        <dbReference type="ARBA" id="ARBA00023015"/>
    </source>
</evidence>
<keyword evidence="4" id="KW-0472">Membrane</keyword>
<dbReference type="KEGG" id="cbp:EB354_03395"/>
<evidence type="ECO:0000256" key="5">
    <source>
        <dbReference type="SAM" id="SignalP"/>
    </source>
</evidence>
<dbReference type="Proteomes" id="UP000190669">
    <property type="component" value="Unassembled WGS sequence"/>
</dbReference>
<keyword evidence="2 8" id="KW-0238">DNA-binding</keyword>
<keyword evidence="4" id="KW-0812">Transmembrane</keyword>
<dbReference type="PANTHER" id="PTHR43280">
    <property type="entry name" value="ARAC-FAMILY TRANSCRIPTIONAL REGULATOR"/>
    <property type="match status" value="1"/>
</dbReference>
<comment type="caution">
    <text evidence="8">The sequence shown here is derived from an EMBL/GenBank/DDBJ whole genome shotgun (WGS) entry which is preliminary data.</text>
</comment>
<dbReference type="Proteomes" id="UP000251937">
    <property type="component" value="Unassembled WGS sequence"/>
</dbReference>
<dbReference type="SMART" id="SM00342">
    <property type="entry name" value="HTH_ARAC"/>
    <property type="match status" value="1"/>
</dbReference>
<dbReference type="InterPro" id="IPR009057">
    <property type="entry name" value="Homeodomain-like_sf"/>
</dbReference>
<dbReference type="InterPro" id="IPR018060">
    <property type="entry name" value="HTH_AraC"/>
</dbReference>
<keyword evidence="4" id="KW-1133">Transmembrane helix</keyword>
<keyword evidence="9" id="KW-1185">Reference proteome</keyword>
<sequence length="467" mass="54920">MRAFLACLFGLLFWEISAQDVSDTKQIFQKIDSQIILNPVEARNLVGYVKKNNRNNEILNKCNRLLVQAYYYENNYNDAFQEIIETEDHQNADGVILYRNILYSAGIKKFNFSTNYKQNSLFRINEEILTTNELILQGAQHQALLKISNILAKIPHENLYTFRDSFSFLLISLDEKNWINKFPEFRVQVLKILSYYPSDIGFDILRKKLFPANISNEWLAKTKIQINNTTNFQLRTIYYNFLQEYYFVTEDVSNYILTIDQRDEQNSKNNKSIIQARSQWIYLTEEKNNNEYLFIKKRGVIIIISIILLSCLVLMILVVKVRQEKLKNKGYLLLSNKMKAKSVKKRETQVISENVKLILLERLEKLESKNFFLDPNISIQTLAKKLDSNSKYVSDVINTYKGKNFIAYINEMRIEYIKQKLNNEVVYRTYKIKYLAEESGFSSHSVFSSVFKSIEGISPAQYIQLLK</sequence>
<evidence type="ECO:0000313" key="8">
    <source>
        <dbReference type="EMBL" id="SQA92677.1"/>
    </source>
</evidence>
<evidence type="ECO:0000313" key="7">
    <source>
        <dbReference type="EMBL" id="SKC04502.1"/>
    </source>
</evidence>
<feature type="chain" id="PRO_5043757669" evidence="5">
    <location>
        <begin position="19"/>
        <end position="467"/>
    </location>
</feature>
<feature type="signal peptide" evidence="5">
    <location>
        <begin position="1"/>
        <end position="18"/>
    </location>
</feature>
<dbReference type="PANTHER" id="PTHR43280:SF29">
    <property type="entry name" value="ARAC-FAMILY TRANSCRIPTIONAL REGULATOR"/>
    <property type="match status" value="1"/>
</dbReference>
<organism evidence="8 10">
    <name type="scientific">Chryseobacterium balustinum</name>
    <dbReference type="NCBI Taxonomy" id="246"/>
    <lineage>
        <taxon>Bacteria</taxon>
        <taxon>Pseudomonadati</taxon>
        <taxon>Bacteroidota</taxon>
        <taxon>Flavobacteriia</taxon>
        <taxon>Flavobacteriales</taxon>
        <taxon>Weeksellaceae</taxon>
        <taxon>Chryseobacterium group</taxon>
        <taxon>Chryseobacterium</taxon>
    </lineage>
</organism>
<dbReference type="SUPFAM" id="SSF46689">
    <property type="entry name" value="Homeodomain-like"/>
    <property type="match status" value="1"/>
</dbReference>
<feature type="domain" description="HTH araC/xylS-type" evidence="6">
    <location>
        <begin position="361"/>
        <end position="465"/>
    </location>
</feature>
<keyword evidence="5" id="KW-0732">Signal</keyword>
<dbReference type="AlphaFoldDB" id="A0AAX2IRV6"/>
<protein>
    <submittedName>
        <fullName evidence="7">AraC-type DNA-binding protein</fullName>
    </submittedName>
    <submittedName>
        <fullName evidence="8">DNA-binding transcriptional activator FeaR</fullName>
    </submittedName>
</protein>
<accession>A0AAX2IRV6</accession>
<reference evidence="8 10" key="2">
    <citation type="submission" date="2018-06" db="EMBL/GenBank/DDBJ databases">
        <authorList>
            <consortium name="Pathogen Informatics"/>
            <person name="Doyle S."/>
        </authorList>
    </citation>
    <scope>NUCLEOTIDE SEQUENCE [LARGE SCALE GENOMIC DNA]</scope>
    <source>
        <strain evidence="8 10">NCTC11212</strain>
    </source>
</reference>
<keyword evidence="1" id="KW-0805">Transcription regulation</keyword>
<dbReference type="GO" id="GO:0043565">
    <property type="term" value="F:sequence-specific DNA binding"/>
    <property type="evidence" value="ECO:0007669"/>
    <property type="project" value="InterPro"/>
</dbReference>
<dbReference type="EMBL" id="UAVR01000024">
    <property type="protein sequence ID" value="SQA92677.1"/>
    <property type="molecule type" value="Genomic_DNA"/>
</dbReference>
<reference evidence="7 9" key="1">
    <citation type="submission" date="2017-02" db="EMBL/GenBank/DDBJ databases">
        <authorList>
            <person name="Varghese N."/>
            <person name="Submissions S."/>
        </authorList>
    </citation>
    <scope>NUCLEOTIDE SEQUENCE [LARGE SCALE GENOMIC DNA]</scope>
    <source>
        <strain evidence="7 9">DSM 16775</strain>
    </source>
</reference>
<proteinExistence type="predicted"/>
<dbReference type="Pfam" id="PF12833">
    <property type="entry name" value="HTH_18"/>
    <property type="match status" value="1"/>
</dbReference>
<keyword evidence="3" id="KW-0804">Transcription</keyword>
<name>A0AAX2IRV6_9FLAO</name>
<dbReference type="EMBL" id="FUZE01000023">
    <property type="protein sequence ID" value="SKC04502.1"/>
    <property type="molecule type" value="Genomic_DNA"/>
</dbReference>
<evidence type="ECO:0000313" key="10">
    <source>
        <dbReference type="Proteomes" id="UP000251937"/>
    </source>
</evidence>
<dbReference type="GO" id="GO:0003700">
    <property type="term" value="F:DNA-binding transcription factor activity"/>
    <property type="evidence" value="ECO:0007669"/>
    <property type="project" value="InterPro"/>
</dbReference>
<evidence type="ECO:0000313" key="9">
    <source>
        <dbReference type="Proteomes" id="UP000190669"/>
    </source>
</evidence>
<evidence type="ECO:0000256" key="4">
    <source>
        <dbReference type="SAM" id="Phobius"/>
    </source>
</evidence>
<evidence type="ECO:0000256" key="2">
    <source>
        <dbReference type="ARBA" id="ARBA00023125"/>
    </source>
</evidence>
<evidence type="ECO:0000259" key="6">
    <source>
        <dbReference type="PROSITE" id="PS01124"/>
    </source>
</evidence>
<gene>
    <name evidence="8" type="ORF">NCTC11212_04212</name>
    <name evidence="7" type="ORF">SAMN05421800_12350</name>
</gene>
<feature type="transmembrane region" description="Helical" evidence="4">
    <location>
        <begin position="299"/>
        <end position="319"/>
    </location>
</feature>